<proteinExistence type="predicted"/>
<gene>
    <name evidence="1" type="ORF">NITUZ_40598</name>
</gene>
<sequence length="78" mass="9161">MANTRPNVFVDVNIFVDISEKRQGWNNSLEVISGIRKGKYNGYISAFTIPILYFRRIRIEPDKEARDNVEIHQRSSYN</sequence>
<name>V6AV57_9ARCH</name>
<evidence type="ECO:0000313" key="2">
    <source>
        <dbReference type="Proteomes" id="UP000018159"/>
    </source>
</evidence>
<protein>
    <recommendedName>
        <fullName evidence="3">PIN domain-containing protein</fullName>
    </recommendedName>
</protein>
<organism evidence="1 2">
    <name type="scientific">Candidatus Nitrosotenuis uzonensis</name>
    <dbReference type="NCBI Taxonomy" id="1407055"/>
    <lineage>
        <taxon>Archaea</taxon>
        <taxon>Nitrososphaerota</taxon>
        <taxon>Candidatus Nitrosotenuis</taxon>
    </lineage>
</organism>
<dbReference type="AlphaFoldDB" id="V6AV57"/>
<comment type="caution">
    <text evidence="1">The sequence shown here is derived from an EMBL/GenBank/DDBJ whole genome shotgun (WGS) entry which is preliminary data.</text>
</comment>
<dbReference type="EMBL" id="CBTY010000009">
    <property type="protein sequence ID" value="CDI06432.1"/>
    <property type="molecule type" value="Genomic_DNA"/>
</dbReference>
<evidence type="ECO:0008006" key="3">
    <source>
        <dbReference type="Google" id="ProtNLM"/>
    </source>
</evidence>
<reference evidence="1 2" key="1">
    <citation type="journal article" date="2013" name="PLoS ONE">
        <title>Enrichment and Genome Sequence of the Group I.1a Ammonia-Oxidizing Archaeon ?Ca. Nitrosotenuis uzonensis? Representing a Clade Globally.</title>
        <authorList>
            <person name="Lebedeva E.V."/>
            <person name="Hatzenpichler R."/>
            <person name="Pelletier E."/>
            <person name="Schuster N."/>
            <person name="Hauzmayer S."/>
            <person name="Bulaev A."/>
            <person name="Grigor'eva N.V."/>
            <person name="Galushko A."/>
            <person name="Schmid M."/>
            <person name="Palatinszky M."/>
            <person name="Le Paslier D."/>
            <person name="Daims H."/>
            <person name="Wagner M."/>
        </authorList>
    </citation>
    <scope>NUCLEOTIDE SEQUENCE [LARGE SCALE GENOMIC DNA]</scope>
    <source>
        <strain evidence="1 2">N4</strain>
    </source>
</reference>
<keyword evidence="2" id="KW-1185">Reference proteome</keyword>
<dbReference type="STRING" id="1407055.NITUZ_40598"/>
<dbReference type="Proteomes" id="UP000018159">
    <property type="component" value="Unassembled WGS sequence"/>
</dbReference>
<evidence type="ECO:0000313" key="1">
    <source>
        <dbReference type="EMBL" id="CDI06432.1"/>
    </source>
</evidence>
<accession>V6AV57</accession>